<dbReference type="EMBL" id="WPIK01000013">
    <property type="protein sequence ID" value="MVN22769.1"/>
    <property type="molecule type" value="Genomic_DNA"/>
</dbReference>
<evidence type="ECO:0000256" key="1">
    <source>
        <dbReference type="ARBA" id="ARBA00022676"/>
    </source>
</evidence>
<protein>
    <submittedName>
        <fullName evidence="3">WecB/TagA/CpsF family glycosyltransferase</fullName>
    </submittedName>
</protein>
<accession>A0A7K1SZM6</accession>
<dbReference type="AlphaFoldDB" id="A0A7K1SZM6"/>
<dbReference type="CDD" id="cd06533">
    <property type="entry name" value="Glyco_transf_WecG_TagA"/>
    <property type="match status" value="1"/>
</dbReference>
<organism evidence="3 4">
    <name type="scientific">Mucilaginibacter arboris</name>
    <dbReference type="NCBI Taxonomy" id="2682090"/>
    <lineage>
        <taxon>Bacteria</taxon>
        <taxon>Pseudomonadati</taxon>
        <taxon>Bacteroidota</taxon>
        <taxon>Sphingobacteriia</taxon>
        <taxon>Sphingobacteriales</taxon>
        <taxon>Sphingobacteriaceae</taxon>
        <taxon>Mucilaginibacter</taxon>
    </lineage>
</organism>
<dbReference type="NCBIfam" id="TIGR00696">
    <property type="entry name" value="wecG_tagA_cpsF"/>
    <property type="match status" value="1"/>
</dbReference>
<dbReference type="GO" id="GO:0016758">
    <property type="term" value="F:hexosyltransferase activity"/>
    <property type="evidence" value="ECO:0007669"/>
    <property type="project" value="TreeGrafter"/>
</dbReference>
<keyword evidence="1" id="KW-0328">Glycosyltransferase</keyword>
<name>A0A7K1SZM6_9SPHI</name>
<dbReference type="PANTHER" id="PTHR34136:SF1">
    <property type="entry name" value="UDP-N-ACETYL-D-MANNOSAMINURONIC ACID TRANSFERASE"/>
    <property type="match status" value="1"/>
</dbReference>
<keyword evidence="2 3" id="KW-0808">Transferase</keyword>
<dbReference type="Proteomes" id="UP000462014">
    <property type="component" value="Unassembled WGS sequence"/>
</dbReference>
<evidence type="ECO:0000313" key="3">
    <source>
        <dbReference type="EMBL" id="MVN22769.1"/>
    </source>
</evidence>
<reference evidence="3 4" key="1">
    <citation type="submission" date="2019-12" db="EMBL/GenBank/DDBJ databases">
        <title>Mucilaginibacter sp. HMF7410 genome sequencing and assembly.</title>
        <authorList>
            <person name="Kang H."/>
            <person name="Cha I."/>
            <person name="Kim H."/>
            <person name="Joh K."/>
        </authorList>
    </citation>
    <scope>NUCLEOTIDE SEQUENCE [LARGE SCALE GENOMIC DNA]</scope>
    <source>
        <strain evidence="3 4">HMF7410</strain>
    </source>
</reference>
<comment type="caution">
    <text evidence="3">The sequence shown here is derived from an EMBL/GenBank/DDBJ whole genome shotgun (WGS) entry which is preliminary data.</text>
</comment>
<sequence length="255" mass="29565">MKMPFSTYLDYNIFTKPLDDLPKLPKVVISTINQYSFCLAEKEPDFKNALLGSDVLLPDGVGIVAAVRLQTGQKINKISGSNLHFYLLNKLNKEGGSCFYLGSSINTLKKIKEKIAIEYPNIKVNYYSPPFKPVFSDDDSARMIAEVNKYKPDVLFIGMTAPKQEKWVFKYKKQLDTKIIGSIGAVFDFYAETMSRPSSFLINFGFEWFGRLINEPKRMWKRYLYYGPIFIYTLFKYKLRYMQSLSFINHNKKCV</sequence>
<dbReference type="InterPro" id="IPR004629">
    <property type="entry name" value="WecG_TagA_CpsF"/>
</dbReference>
<dbReference type="RefSeq" id="WP_157568352.1">
    <property type="nucleotide sequence ID" value="NZ_WPIK01000013.1"/>
</dbReference>
<gene>
    <name evidence="3" type="ORF">GO621_14670</name>
</gene>
<evidence type="ECO:0000313" key="4">
    <source>
        <dbReference type="Proteomes" id="UP000462014"/>
    </source>
</evidence>
<proteinExistence type="predicted"/>
<dbReference type="Pfam" id="PF03808">
    <property type="entry name" value="Glyco_tran_WecG"/>
    <property type="match status" value="1"/>
</dbReference>
<dbReference type="PANTHER" id="PTHR34136">
    <property type="match status" value="1"/>
</dbReference>
<keyword evidence="4" id="KW-1185">Reference proteome</keyword>
<evidence type="ECO:0000256" key="2">
    <source>
        <dbReference type="ARBA" id="ARBA00022679"/>
    </source>
</evidence>